<dbReference type="Proteomes" id="UP000276972">
    <property type="component" value="Unassembled WGS sequence"/>
</dbReference>
<sequence>MIKTAKLPQGRFTTQGGRENIYYFKSFYKNKAVCLGFLVIMARIKQ</sequence>
<accession>A0A4Y4XML0</accession>
<gene>
    <name evidence="1" type="ORF">EGV97_01100</name>
</gene>
<dbReference type="EMBL" id="RPFP01000003">
    <property type="protein sequence ID" value="RPF70077.1"/>
    <property type="molecule type" value="Genomic_DNA"/>
</dbReference>
<evidence type="ECO:0000313" key="2">
    <source>
        <dbReference type="Proteomes" id="UP000276972"/>
    </source>
</evidence>
<dbReference type="AlphaFoldDB" id="A0A4Y4XML0"/>
<evidence type="ECO:0000313" key="1">
    <source>
        <dbReference type="EMBL" id="RPF70077.1"/>
    </source>
</evidence>
<name>A0A4Y4XML0_HELPX</name>
<organism evidence="1 2">
    <name type="scientific">Helicobacter pylori</name>
    <name type="common">Campylobacter pylori</name>
    <dbReference type="NCBI Taxonomy" id="210"/>
    <lineage>
        <taxon>Bacteria</taxon>
        <taxon>Pseudomonadati</taxon>
        <taxon>Campylobacterota</taxon>
        <taxon>Epsilonproteobacteria</taxon>
        <taxon>Campylobacterales</taxon>
        <taxon>Helicobacteraceae</taxon>
        <taxon>Helicobacter</taxon>
    </lineage>
</organism>
<reference evidence="1 2" key="1">
    <citation type="submission" date="2018-11" db="EMBL/GenBank/DDBJ databases">
        <authorList>
            <person name="Gutierrez A.J."/>
            <person name="Bravo M."/>
        </authorList>
    </citation>
    <scope>NUCLEOTIDE SEQUENCE [LARGE SCALE GENOMIC DNA]</scope>
    <source>
        <strain evidence="1 2">22388</strain>
    </source>
</reference>
<protein>
    <submittedName>
        <fullName evidence="1">Zinc ABC transporter substrate-binding protein</fullName>
    </submittedName>
</protein>
<proteinExistence type="predicted"/>
<comment type="caution">
    <text evidence="1">The sequence shown here is derived from an EMBL/GenBank/DDBJ whole genome shotgun (WGS) entry which is preliminary data.</text>
</comment>